<evidence type="ECO:0000313" key="2">
    <source>
        <dbReference type="Proteomes" id="UP001159042"/>
    </source>
</evidence>
<gene>
    <name evidence="1" type="ORF">NQ315_013321</name>
</gene>
<reference evidence="1 2" key="1">
    <citation type="journal article" date="2023" name="Insect Mol. Biol.">
        <title>Genome sequencing provides insights into the evolution of gene families encoding plant cell wall-degrading enzymes in longhorned beetles.</title>
        <authorList>
            <person name="Shin N.R."/>
            <person name="Okamura Y."/>
            <person name="Kirsch R."/>
            <person name="Pauchet Y."/>
        </authorList>
    </citation>
    <scope>NUCLEOTIDE SEQUENCE [LARGE SCALE GENOMIC DNA]</scope>
    <source>
        <strain evidence="1">EAD_L_NR</strain>
    </source>
</reference>
<dbReference type="InterPro" id="IPR052958">
    <property type="entry name" value="IFN-induced_PKR_regulator"/>
</dbReference>
<keyword evidence="2" id="KW-1185">Reference proteome</keyword>
<sequence length="346" mass="40336">MALIYRSVHNQLSANKNKVAQKTNKDLSQPQDKFNLGDTVYEKSFASDRHKTKRRFNGPYKITKINPDNTCEITSSPVFTLCINLSFDFKKEQGATNLRKNLSNFNPKVRFKNGGVMASGLDKTLSLNHNLCESRWSAKYKSIRKFNEHFLDLHKALINLSTGNNTKFLQRNQEYSFLLEPTVNIVQAVSINIFDVRKHIQDLIDIFKNHRLNHSEIFSDIFLYVKATCDTLGLDIKMPRICSRQIHRSNIETETPEIYFRRNIFCPYLDSLIESIEERFSQKNSTAYMLFKLHPKYIRTLTSENLVQIGALYGLKNIKEEGSLWKDYIIQKNIDQNISYEELLEL</sequence>
<dbReference type="AlphaFoldDB" id="A0AAV8V7B8"/>
<proteinExistence type="predicted"/>
<protein>
    <submittedName>
        <fullName evidence="1">Uncharacterized protein</fullName>
    </submittedName>
</protein>
<organism evidence="1 2">
    <name type="scientific">Exocentrus adspersus</name>
    <dbReference type="NCBI Taxonomy" id="1586481"/>
    <lineage>
        <taxon>Eukaryota</taxon>
        <taxon>Metazoa</taxon>
        <taxon>Ecdysozoa</taxon>
        <taxon>Arthropoda</taxon>
        <taxon>Hexapoda</taxon>
        <taxon>Insecta</taxon>
        <taxon>Pterygota</taxon>
        <taxon>Neoptera</taxon>
        <taxon>Endopterygota</taxon>
        <taxon>Coleoptera</taxon>
        <taxon>Polyphaga</taxon>
        <taxon>Cucujiformia</taxon>
        <taxon>Chrysomeloidea</taxon>
        <taxon>Cerambycidae</taxon>
        <taxon>Lamiinae</taxon>
        <taxon>Acanthocinini</taxon>
        <taxon>Exocentrus</taxon>
    </lineage>
</organism>
<dbReference type="PANTHER" id="PTHR46289:SF14">
    <property type="entry name" value="DUF4371 DOMAIN-CONTAINING PROTEIN"/>
    <property type="match status" value="1"/>
</dbReference>
<evidence type="ECO:0000313" key="1">
    <source>
        <dbReference type="EMBL" id="KAJ8910066.1"/>
    </source>
</evidence>
<accession>A0AAV8V7B8</accession>
<feature type="non-terminal residue" evidence="1">
    <location>
        <position position="346"/>
    </location>
</feature>
<dbReference type="EMBL" id="JANEYG010000360">
    <property type="protein sequence ID" value="KAJ8910066.1"/>
    <property type="molecule type" value="Genomic_DNA"/>
</dbReference>
<comment type="caution">
    <text evidence="1">The sequence shown here is derived from an EMBL/GenBank/DDBJ whole genome shotgun (WGS) entry which is preliminary data.</text>
</comment>
<dbReference type="Proteomes" id="UP001159042">
    <property type="component" value="Unassembled WGS sequence"/>
</dbReference>
<name>A0AAV8V7B8_9CUCU</name>
<dbReference type="PANTHER" id="PTHR46289">
    <property type="entry name" value="52 KDA REPRESSOR OF THE INHIBITOR OF THE PROTEIN KINASE-LIKE PROTEIN-RELATED"/>
    <property type="match status" value="1"/>
</dbReference>